<keyword evidence="3" id="KW-0831">Ubiquinone biosynthesis</keyword>
<dbReference type="NCBIfam" id="TIGR02396">
    <property type="entry name" value="diverge_rpsU"/>
    <property type="match status" value="1"/>
</dbReference>
<accession>A0A6L5YXJ9</accession>
<dbReference type="GO" id="GO:0008289">
    <property type="term" value="F:lipid binding"/>
    <property type="evidence" value="ECO:0007669"/>
    <property type="project" value="UniProtKB-KW"/>
</dbReference>
<protein>
    <submittedName>
        <fullName evidence="8">COQ9 family protein</fullName>
    </submittedName>
</protein>
<dbReference type="PANTHER" id="PTHR21427">
    <property type="entry name" value="UBIQUINONE BIOSYNTHESIS PROTEIN COQ9, MITOCHONDRIAL"/>
    <property type="match status" value="1"/>
</dbReference>
<evidence type="ECO:0000256" key="5">
    <source>
        <dbReference type="ARBA" id="ARBA00023121"/>
    </source>
</evidence>
<gene>
    <name evidence="8" type="ORF">GE300_02840</name>
</gene>
<dbReference type="AlphaFoldDB" id="A0A6L5YXJ9"/>
<dbReference type="Pfam" id="PF08511">
    <property type="entry name" value="COQ9"/>
    <property type="match status" value="1"/>
</dbReference>
<comment type="similarity">
    <text evidence="2">Belongs to the COQ9 family.</text>
</comment>
<dbReference type="InterPro" id="IPR012762">
    <property type="entry name" value="Ubiq_biosynth_COQ9"/>
</dbReference>
<proteinExistence type="inferred from homology"/>
<dbReference type="InterPro" id="IPR013718">
    <property type="entry name" value="COQ9_C"/>
</dbReference>
<dbReference type="EMBL" id="WIND01000001">
    <property type="protein sequence ID" value="MSU88555.1"/>
    <property type="molecule type" value="Genomic_DNA"/>
</dbReference>
<evidence type="ECO:0000256" key="3">
    <source>
        <dbReference type="ARBA" id="ARBA00022688"/>
    </source>
</evidence>
<evidence type="ECO:0000256" key="2">
    <source>
        <dbReference type="ARBA" id="ARBA00010766"/>
    </source>
</evidence>
<evidence type="ECO:0000256" key="4">
    <source>
        <dbReference type="ARBA" id="ARBA00022946"/>
    </source>
</evidence>
<reference evidence="8 9" key="1">
    <citation type="submission" date="2019-10" db="EMBL/GenBank/DDBJ databases">
        <title>Cognatihalovulum marinum gen. nov. sp. nov., a new member of the family Rhodobacteraceae isolated from deep seawater of the Northwest Indian Ocean.</title>
        <authorList>
            <person name="Ruan C."/>
            <person name="Wang J."/>
            <person name="Zheng X."/>
            <person name="Song L."/>
            <person name="Zhu Y."/>
            <person name="Huang Y."/>
            <person name="Lu Z."/>
            <person name="Du W."/>
            <person name="Huang L."/>
            <person name="Dai X."/>
        </authorList>
    </citation>
    <scope>NUCLEOTIDE SEQUENCE [LARGE SCALE GENOMIC DNA]</scope>
    <source>
        <strain evidence="8 9">2CG4</strain>
    </source>
</reference>
<dbReference type="GO" id="GO:0006744">
    <property type="term" value="P:ubiquinone biosynthetic process"/>
    <property type="evidence" value="ECO:0007669"/>
    <property type="project" value="UniProtKB-KW"/>
</dbReference>
<feature type="domain" description="COQ9 C-terminal" evidence="7">
    <location>
        <begin position="124"/>
        <end position="194"/>
    </location>
</feature>
<dbReference type="Proteomes" id="UP000474957">
    <property type="component" value="Unassembled WGS sequence"/>
</dbReference>
<comment type="caution">
    <text evidence="8">The sequence shown here is derived from an EMBL/GenBank/DDBJ whole genome shotgun (WGS) entry which is preliminary data.</text>
</comment>
<evidence type="ECO:0000256" key="1">
    <source>
        <dbReference type="ARBA" id="ARBA00004749"/>
    </source>
</evidence>
<sequence length="236" mass="25498">MTDEQTPTADSVAQVRQAVLSAALPNVAFDGWTDRTLADAVRHAGVDPGLARLAFPRGGVDLALAFHHANDEALAARLETEDLAEMRFSERIAHAIALRLEIAAAEREAVRRAAALFALPIHAADGARAVWHTADTIWTALGDRSDDVNWYTKRMTLSAVYSSCVLYWLGDDSPGHADTRGFIDRRIADVMQVEKVKAAMRDNPLGRAFMAGPGRLLGGIRAPGAGGADLPGRWRH</sequence>
<dbReference type="PANTHER" id="PTHR21427:SF19">
    <property type="entry name" value="UBIQUINONE BIOSYNTHESIS PROTEIN COQ9, MITOCHONDRIAL"/>
    <property type="match status" value="1"/>
</dbReference>
<comment type="function">
    <text evidence="6">Membrane-associated protein that warps the membrane surface to access and bind aromatic isoprenes with high specificity, including ubiquinone (CoQ) isoprene intermediates and presents them directly to COQ7, therefore facilitating the COQ7-mediated hydroxylase step. Participates in the biosynthesis of coenzyme Q, also named ubiquinone, an essential lipid-soluble electron transporter for aerobic cellular respiration.</text>
</comment>
<keyword evidence="4" id="KW-0809">Transit peptide</keyword>
<keyword evidence="9" id="KW-1185">Reference proteome</keyword>
<evidence type="ECO:0000313" key="9">
    <source>
        <dbReference type="Proteomes" id="UP000474957"/>
    </source>
</evidence>
<evidence type="ECO:0000256" key="6">
    <source>
        <dbReference type="ARBA" id="ARBA00058104"/>
    </source>
</evidence>
<dbReference type="RefSeq" id="WP_154444626.1">
    <property type="nucleotide sequence ID" value="NZ_WIND01000001.1"/>
</dbReference>
<keyword evidence="5" id="KW-0446">Lipid-binding</keyword>
<evidence type="ECO:0000259" key="7">
    <source>
        <dbReference type="Pfam" id="PF08511"/>
    </source>
</evidence>
<evidence type="ECO:0000313" key="8">
    <source>
        <dbReference type="EMBL" id="MSU88555.1"/>
    </source>
</evidence>
<name>A0A6L5YXJ9_9RHOB</name>
<organism evidence="8 9">
    <name type="scientific">Halovulum marinum</name>
    <dbReference type="NCBI Taxonomy" id="2662447"/>
    <lineage>
        <taxon>Bacteria</taxon>
        <taxon>Pseudomonadati</taxon>
        <taxon>Pseudomonadota</taxon>
        <taxon>Alphaproteobacteria</taxon>
        <taxon>Rhodobacterales</taxon>
        <taxon>Paracoccaceae</taxon>
        <taxon>Halovulum</taxon>
    </lineage>
</organism>
<comment type="pathway">
    <text evidence="1">Cofactor biosynthesis; ubiquinone biosynthesis.</text>
</comment>
<dbReference type="Gene3D" id="1.10.357.10">
    <property type="entry name" value="Tetracycline Repressor, domain 2"/>
    <property type="match status" value="1"/>
</dbReference>